<accession>A0A369NER4</accession>
<name>A0A369NER4_EGGLN</name>
<feature type="region of interest" description="Disordered" evidence="1">
    <location>
        <begin position="1"/>
        <end position="44"/>
    </location>
</feature>
<dbReference type="PANTHER" id="PTHR41287:SF1">
    <property type="entry name" value="PROTEIN YMFN"/>
    <property type="match status" value="1"/>
</dbReference>
<feature type="compositionally biased region" description="Basic and acidic residues" evidence="1">
    <location>
        <begin position="8"/>
        <end position="25"/>
    </location>
</feature>
<protein>
    <submittedName>
        <fullName evidence="4">Terminase large subunit</fullName>
    </submittedName>
</protein>
<feature type="domain" description="Terminase large subunit-like ATPase" evidence="2">
    <location>
        <begin position="121"/>
        <end position="292"/>
    </location>
</feature>
<sequence length="614" mass="70010">MPHMRLGPRIDHHEQVQDRDPEGRGGAEGQPVRQVRQRDGERAMTDRVTRYAKRVAAGKVVCGELHRLACKRHLEDLKRQDTDDFPYIWNVEASNDVIGFAESLTVIEGYEERAVRLLDCQAFDIGCTFGWERRDGFRRFRRRYKSQGRQQGKTFENGILGTYIGGFGGYRHGKLFTVATKKRQARLAWEAMQNFITADADLAEWFEVKDYKSLIVAKNTGCTIEALSREGGLDDGFRAIFCSVDEIHQHRDNKIYKALWNGTRALAETLISMITTRGFNLNSFAKEMDDYAVNILTGAVHAEDFFVDIYCIDANDDPFDPSVWVKANPYSMADEERAKAIAADAQTARDMGGEELRDFLTKCMNVWCEDVDRQFIERERWKDCACGLTLDDFRGERCWVGLDLSSGGDLTTVALEFEIEESGETYAYSHSFMPRGRLMEHVKTDTAPYDMWEQQGLVTVTGGEGDYKNDYKFIARHLKELRDEYGLSFEAVGYDNHNADGFLSDLEELGCPLLEVRQSAKNLNDATMDVKLLVKGAKYRYDRSNELMSWSFANAKLVYNSFGECKVDKNYGPTKRIDPVDACIDAHYARMKLADEADVDAEQAMTDYLAEMGW</sequence>
<dbReference type="InterPro" id="IPR046462">
    <property type="entry name" value="TerL_nuclease"/>
</dbReference>
<dbReference type="EMBL" id="PPTY01000001">
    <property type="protein sequence ID" value="RDB89044.1"/>
    <property type="molecule type" value="Genomic_DNA"/>
</dbReference>
<dbReference type="InterPro" id="IPR027417">
    <property type="entry name" value="P-loop_NTPase"/>
</dbReference>
<evidence type="ECO:0000313" key="5">
    <source>
        <dbReference type="Proteomes" id="UP000253857"/>
    </source>
</evidence>
<evidence type="ECO:0000259" key="3">
    <source>
        <dbReference type="Pfam" id="PF20441"/>
    </source>
</evidence>
<comment type="caution">
    <text evidence="4">The sequence shown here is derived from an EMBL/GenBank/DDBJ whole genome shotgun (WGS) entry which is preliminary data.</text>
</comment>
<dbReference type="InterPro" id="IPR046461">
    <property type="entry name" value="TerL_ATPase"/>
</dbReference>
<dbReference type="Gene3D" id="3.40.50.300">
    <property type="entry name" value="P-loop containing nucleotide triphosphate hydrolases"/>
    <property type="match status" value="1"/>
</dbReference>
<evidence type="ECO:0000313" key="4">
    <source>
        <dbReference type="EMBL" id="RDB89044.1"/>
    </source>
</evidence>
<reference evidence="4 5" key="1">
    <citation type="journal article" date="2018" name="Elife">
        <title>Discovery and characterization of a prevalent human gut bacterial enzyme sufficient for the inactivation of a family of plant toxins.</title>
        <authorList>
            <person name="Koppel N."/>
            <person name="Bisanz J.E."/>
            <person name="Pandelia M.E."/>
            <person name="Turnbaugh P.J."/>
            <person name="Balskus E.P."/>
        </authorList>
    </citation>
    <scope>NUCLEOTIDE SEQUENCE [LARGE SCALE GENOMIC DNA]</scope>
    <source>
        <strain evidence="4 5">FAA1-1-60AUCSF</strain>
    </source>
</reference>
<dbReference type="Proteomes" id="UP000253857">
    <property type="component" value="Unassembled WGS sequence"/>
</dbReference>
<evidence type="ECO:0000256" key="1">
    <source>
        <dbReference type="SAM" id="MobiDB-lite"/>
    </source>
</evidence>
<dbReference type="PANTHER" id="PTHR41287">
    <property type="match status" value="1"/>
</dbReference>
<dbReference type="AlphaFoldDB" id="A0A369NER4"/>
<feature type="domain" description="Terminase large subunit-like endonuclease" evidence="3">
    <location>
        <begin position="300"/>
        <end position="586"/>
    </location>
</feature>
<dbReference type="Pfam" id="PF20441">
    <property type="entry name" value="TerL_nuclease"/>
    <property type="match status" value="1"/>
</dbReference>
<dbReference type="Pfam" id="PF03354">
    <property type="entry name" value="TerL_ATPase"/>
    <property type="match status" value="1"/>
</dbReference>
<evidence type="ECO:0000259" key="2">
    <source>
        <dbReference type="Pfam" id="PF03354"/>
    </source>
</evidence>
<dbReference type="InterPro" id="IPR005021">
    <property type="entry name" value="Terminase_largesu-like"/>
</dbReference>
<organism evidence="4 5">
    <name type="scientific">Eggerthella lenta</name>
    <name type="common">Eubacterium lentum</name>
    <dbReference type="NCBI Taxonomy" id="84112"/>
    <lineage>
        <taxon>Bacteria</taxon>
        <taxon>Bacillati</taxon>
        <taxon>Actinomycetota</taxon>
        <taxon>Coriobacteriia</taxon>
        <taxon>Eggerthellales</taxon>
        <taxon>Eggerthellaceae</taxon>
        <taxon>Eggerthella</taxon>
    </lineage>
</organism>
<gene>
    <name evidence="4" type="ORF">C1871_00820</name>
</gene>
<dbReference type="GO" id="GO:0004519">
    <property type="term" value="F:endonuclease activity"/>
    <property type="evidence" value="ECO:0007669"/>
    <property type="project" value="InterPro"/>
</dbReference>
<proteinExistence type="predicted"/>